<dbReference type="Proteomes" id="UP001062846">
    <property type="component" value="Chromosome 8"/>
</dbReference>
<protein>
    <submittedName>
        <fullName evidence="1">Uncharacterized protein</fullName>
    </submittedName>
</protein>
<accession>A0ACC0MKE3</accession>
<comment type="caution">
    <text evidence="1">The sequence shown here is derived from an EMBL/GenBank/DDBJ whole genome shotgun (WGS) entry which is preliminary data.</text>
</comment>
<name>A0ACC0MKE3_RHOML</name>
<proteinExistence type="predicted"/>
<organism evidence="1 2">
    <name type="scientific">Rhododendron molle</name>
    <name type="common">Chinese azalea</name>
    <name type="synonym">Azalea mollis</name>
    <dbReference type="NCBI Taxonomy" id="49168"/>
    <lineage>
        <taxon>Eukaryota</taxon>
        <taxon>Viridiplantae</taxon>
        <taxon>Streptophyta</taxon>
        <taxon>Embryophyta</taxon>
        <taxon>Tracheophyta</taxon>
        <taxon>Spermatophyta</taxon>
        <taxon>Magnoliopsida</taxon>
        <taxon>eudicotyledons</taxon>
        <taxon>Gunneridae</taxon>
        <taxon>Pentapetalae</taxon>
        <taxon>asterids</taxon>
        <taxon>Ericales</taxon>
        <taxon>Ericaceae</taxon>
        <taxon>Ericoideae</taxon>
        <taxon>Rhodoreae</taxon>
        <taxon>Rhododendron</taxon>
    </lineage>
</organism>
<reference evidence="1" key="1">
    <citation type="submission" date="2022-02" db="EMBL/GenBank/DDBJ databases">
        <title>Plant Genome Project.</title>
        <authorList>
            <person name="Zhang R.-G."/>
        </authorList>
    </citation>
    <scope>NUCLEOTIDE SEQUENCE</scope>
    <source>
        <strain evidence="1">AT1</strain>
    </source>
</reference>
<sequence length="88" mass="10521">MCVRCSLWSSWLREMKFEGYVGKVGTQDYAMVDYESFVLFILSCKIDVLFRVRGYGRWYSKKDTLQKLAPRWCSILERSMMLFENPRA</sequence>
<evidence type="ECO:0000313" key="2">
    <source>
        <dbReference type="Proteomes" id="UP001062846"/>
    </source>
</evidence>
<gene>
    <name evidence="1" type="ORF">RHMOL_Rhmol08G0014400</name>
</gene>
<keyword evidence="2" id="KW-1185">Reference proteome</keyword>
<dbReference type="EMBL" id="CM046395">
    <property type="protein sequence ID" value="KAI8540818.1"/>
    <property type="molecule type" value="Genomic_DNA"/>
</dbReference>
<evidence type="ECO:0000313" key="1">
    <source>
        <dbReference type="EMBL" id="KAI8540818.1"/>
    </source>
</evidence>